<reference evidence="5" key="1">
    <citation type="journal article" date="2019" name="Int. J. Syst. Evol. Microbiol.">
        <title>The Global Catalogue of Microorganisms (GCM) 10K type strain sequencing project: providing services to taxonomists for standard genome sequencing and annotation.</title>
        <authorList>
            <consortium name="The Broad Institute Genomics Platform"/>
            <consortium name="The Broad Institute Genome Sequencing Center for Infectious Disease"/>
            <person name="Wu L."/>
            <person name="Ma J."/>
        </authorList>
    </citation>
    <scope>NUCLEOTIDE SEQUENCE [LARGE SCALE GENOMIC DNA]</scope>
    <source>
        <strain evidence="5">CGMCC 1.12286</strain>
    </source>
</reference>
<evidence type="ECO:0000256" key="2">
    <source>
        <dbReference type="ARBA" id="ARBA00023235"/>
    </source>
</evidence>
<dbReference type="PANTHER" id="PTHR31690:SF4">
    <property type="entry name" value="FUCOSE MUTAROTASE"/>
    <property type="match status" value="1"/>
</dbReference>
<comment type="caution">
    <text evidence="4">The sequence shown here is derived from an EMBL/GenBank/DDBJ whole genome shotgun (WGS) entry which is preliminary data.</text>
</comment>
<dbReference type="InterPro" id="IPR007721">
    <property type="entry name" value="RbsD_FucU"/>
</dbReference>
<dbReference type="InterPro" id="IPR050443">
    <property type="entry name" value="RbsD/FucU_mutarotase"/>
</dbReference>
<evidence type="ECO:0000313" key="5">
    <source>
        <dbReference type="Proteomes" id="UP001597079"/>
    </source>
</evidence>
<sequence length="143" mass="16226">MLKSIPSIISPELMKCLMEMGHGDEIVLADGNFPATAYANRLIRYDGHNILPLLDAIMRYFPLDQSVPSAAIVMALAQDERAPDNWEEYHRILRAQETSFANFNYLDRFGFYERAQKAFVIVATSDRAFKGNLILKKGVVREA</sequence>
<evidence type="ECO:0000256" key="3">
    <source>
        <dbReference type="ARBA" id="ARBA00036324"/>
    </source>
</evidence>
<protein>
    <submittedName>
        <fullName evidence="4">RbsD/FucU family protein</fullName>
    </submittedName>
</protein>
<dbReference type="PANTHER" id="PTHR31690">
    <property type="entry name" value="FUCOSE MUTAROTASE"/>
    <property type="match status" value="1"/>
</dbReference>
<dbReference type="Gene3D" id="3.40.1650.10">
    <property type="entry name" value="RbsD-like domain"/>
    <property type="match status" value="1"/>
</dbReference>
<dbReference type="EMBL" id="JBHUCX010000100">
    <property type="protein sequence ID" value="MFD1678067.1"/>
    <property type="molecule type" value="Genomic_DNA"/>
</dbReference>
<dbReference type="RefSeq" id="WP_377946127.1">
    <property type="nucleotide sequence ID" value="NZ_JBHUCX010000100.1"/>
</dbReference>
<evidence type="ECO:0000313" key="4">
    <source>
        <dbReference type="EMBL" id="MFD1678067.1"/>
    </source>
</evidence>
<accession>A0ABW4JT43</accession>
<keyword evidence="5" id="KW-1185">Reference proteome</keyword>
<name>A0ABW4JT43_9BACL</name>
<dbReference type="Proteomes" id="UP001597079">
    <property type="component" value="Unassembled WGS sequence"/>
</dbReference>
<proteinExistence type="predicted"/>
<organism evidence="4 5">
    <name type="scientific">Alicyclobacillus fodiniaquatilis</name>
    <dbReference type="NCBI Taxonomy" id="1661150"/>
    <lineage>
        <taxon>Bacteria</taxon>
        <taxon>Bacillati</taxon>
        <taxon>Bacillota</taxon>
        <taxon>Bacilli</taxon>
        <taxon>Bacillales</taxon>
        <taxon>Alicyclobacillaceae</taxon>
        <taxon>Alicyclobacillus</taxon>
    </lineage>
</organism>
<dbReference type="InterPro" id="IPR023750">
    <property type="entry name" value="RbsD-like_sf"/>
</dbReference>
<keyword evidence="2" id="KW-0413">Isomerase</keyword>
<comment type="catalytic activity">
    <reaction evidence="3">
        <text>alpha-L-fucose = beta-L-fucose</text>
        <dbReference type="Rhea" id="RHEA:25580"/>
        <dbReference type="ChEBI" id="CHEBI:42548"/>
        <dbReference type="ChEBI" id="CHEBI:42589"/>
        <dbReference type="EC" id="5.1.3.29"/>
    </reaction>
</comment>
<evidence type="ECO:0000256" key="1">
    <source>
        <dbReference type="ARBA" id="ARBA00000223"/>
    </source>
</evidence>
<gene>
    <name evidence="4" type="ORF">ACFSB2_25705</name>
</gene>
<dbReference type="SUPFAM" id="SSF102546">
    <property type="entry name" value="RbsD-like"/>
    <property type="match status" value="1"/>
</dbReference>
<dbReference type="Pfam" id="PF05025">
    <property type="entry name" value="RbsD_FucU"/>
    <property type="match status" value="1"/>
</dbReference>
<comment type="catalytic activity">
    <reaction evidence="1">
        <text>beta-D-ribopyranose = beta-D-ribofuranose</text>
        <dbReference type="Rhea" id="RHEA:25432"/>
        <dbReference type="ChEBI" id="CHEBI:27476"/>
        <dbReference type="ChEBI" id="CHEBI:47002"/>
        <dbReference type="EC" id="5.4.99.62"/>
    </reaction>
</comment>